<dbReference type="EMBL" id="JAAGAX010000008">
    <property type="protein sequence ID" value="KAF2306836.1"/>
    <property type="molecule type" value="Genomic_DNA"/>
</dbReference>
<evidence type="ECO:0000256" key="10">
    <source>
        <dbReference type="RuleBase" id="RU361177"/>
    </source>
</evidence>
<dbReference type="PANTHER" id="PTHR43539:SF9">
    <property type="entry name" value="INDOLE-3-PYRUVATE MONOOXYGENASE YUCCA11-RELATED"/>
    <property type="match status" value="1"/>
</dbReference>
<dbReference type="GO" id="GO:0050661">
    <property type="term" value="F:NADP binding"/>
    <property type="evidence" value="ECO:0007669"/>
    <property type="project" value="InterPro"/>
</dbReference>
<keyword evidence="13" id="KW-1185">Reference proteome</keyword>
<evidence type="ECO:0000256" key="7">
    <source>
        <dbReference type="ARBA" id="ARBA00023002"/>
    </source>
</evidence>
<keyword evidence="5 10" id="KW-0274">FAD</keyword>
<dbReference type="Proteomes" id="UP000467840">
    <property type="component" value="Chromosome 9"/>
</dbReference>
<dbReference type="GO" id="GO:0004499">
    <property type="term" value="F:N,N-dimethylaniline monooxygenase activity"/>
    <property type="evidence" value="ECO:0007669"/>
    <property type="project" value="InterPro"/>
</dbReference>
<evidence type="ECO:0000256" key="9">
    <source>
        <dbReference type="ARBA" id="ARBA00047707"/>
    </source>
</evidence>
<dbReference type="Pfam" id="PF01494">
    <property type="entry name" value="FAD_binding_3"/>
    <property type="match status" value="1"/>
</dbReference>
<keyword evidence="8" id="KW-0073">Auxin biosynthesis</keyword>
<dbReference type="InterPro" id="IPR036188">
    <property type="entry name" value="FAD/NAD-bd_sf"/>
</dbReference>
<dbReference type="Gene3D" id="3.50.50.60">
    <property type="entry name" value="FAD/NAD(P)-binding domain"/>
    <property type="match status" value="2"/>
</dbReference>
<dbReference type="EC" id="1.-.-.-" evidence="10"/>
<evidence type="ECO:0000256" key="2">
    <source>
        <dbReference type="ARBA" id="ARBA00004814"/>
    </source>
</evidence>
<dbReference type="PANTHER" id="PTHR43539">
    <property type="entry name" value="FLAVIN-BINDING MONOOXYGENASE-LIKE PROTEIN (AFU_ORTHOLOGUE AFUA_4G09220)"/>
    <property type="match status" value="1"/>
</dbReference>
<evidence type="ECO:0000313" key="12">
    <source>
        <dbReference type="EMBL" id="KAF2306836.1"/>
    </source>
</evidence>
<keyword evidence="6" id="KW-0521">NADP</keyword>
<evidence type="ECO:0000256" key="4">
    <source>
        <dbReference type="ARBA" id="ARBA00022630"/>
    </source>
</evidence>
<dbReference type="GO" id="GO:0009851">
    <property type="term" value="P:auxin biosynthetic process"/>
    <property type="evidence" value="ECO:0007669"/>
    <property type="project" value="UniProtKB-KW"/>
</dbReference>
<keyword evidence="10" id="KW-0503">Monooxygenase</keyword>
<dbReference type="GO" id="GO:0071949">
    <property type="term" value="F:FAD binding"/>
    <property type="evidence" value="ECO:0007669"/>
    <property type="project" value="InterPro"/>
</dbReference>
<evidence type="ECO:0000256" key="1">
    <source>
        <dbReference type="ARBA" id="ARBA00001974"/>
    </source>
</evidence>
<reference evidence="12 13" key="1">
    <citation type="journal article" date="2020" name="Mol. Plant">
        <title>The Chromosome-Based Rubber Tree Genome Provides New Insights into Spurge Genome Evolution and Rubber Biosynthesis.</title>
        <authorList>
            <person name="Liu J."/>
            <person name="Shi C."/>
            <person name="Shi C.C."/>
            <person name="Li W."/>
            <person name="Zhang Q.J."/>
            <person name="Zhang Y."/>
            <person name="Li K."/>
            <person name="Lu H.F."/>
            <person name="Shi C."/>
            <person name="Zhu S.T."/>
            <person name="Xiao Z.Y."/>
            <person name="Nan H."/>
            <person name="Yue Y."/>
            <person name="Zhu X.G."/>
            <person name="Wu Y."/>
            <person name="Hong X.N."/>
            <person name="Fan G.Y."/>
            <person name="Tong Y."/>
            <person name="Zhang D."/>
            <person name="Mao C.L."/>
            <person name="Liu Y.L."/>
            <person name="Hao S.J."/>
            <person name="Liu W.Q."/>
            <person name="Lv M.Q."/>
            <person name="Zhang H.B."/>
            <person name="Liu Y."/>
            <person name="Hu-Tang G.R."/>
            <person name="Wang J.P."/>
            <person name="Wang J.H."/>
            <person name="Sun Y.H."/>
            <person name="Ni S.B."/>
            <person name="Chen W.B."/>
            <person name="Zhang X.C."/>
            <person name="Jiao Y.N."/>
            <person name="Eichler E.E."/>
            <person name="Li G.H."/>
            <person name="Liu X."/>
            <person name="Gao L.Z."/>
        </authorList>
    </citation>
    <scope>NUCLEOTIDE SEQUENCE [LARGE SCALE GENOMIC DNA]</scope>
    <source>
        <strain evidence="13">cv. GT1</strain>
        <tissue evidence="12">Leaf</tissue>
    </source>
</reference>
<evidence type="ECO:0000256" key="8">
    <source>
        <dbReference type="ARBA" id="ARBA00023070"/>
    </source>
</evidence>
<dbReference type="InterPro" id="IPR050982">
    <property type="entry name" value="Auxin_biosynth/cation_transpt"/>
</dbReference>
<organism evidence="12 13">
    <name type="scientific">Hevea brasiliensis</name>
    <name type="common">Para rubber tree</name>
    <name type="synonym">Siphonia brasiliensis</name>
    <dbReference type="NCBI Taxonomy" id="3981"/>
    <lineage>
        <taxon>Eukaryota</taxon>
        <taxon>Viridiplantae</taxon>
        <taxon>Streptophyta</taxon>
        <taxon>Embryophyta</taxon>
        <taxon>Tracheophyta</taxon>
        <taxon>Spermatophyta</taxon>
        <taxon>Magnoliopsida</taxon>
        <taxon>eudicotyledons</taxon>
        <taxon>Gunneridae</taxon>
        <taxon>Pentapetalae</taxon>
        <taxon>rosids</taxon>
        <taxon>fabids</taxon>
        <taxon>Malpighiales</taxon>
        <taxon>Euphorbiaceae</taxon>
        <taxon>Crotonoideae</taxon>
        <taxon>Micrandreae</taxon>
        <taxon>Hevea</taxon>
    </lineage>
</organism>
<comment type="caution">
    <text evidence="12">The sequence shown here is derived from an EMBL/GenBank/DDBJ whole genome shotgun (WGS) entry which is preliminary data.</text>
</comment>
<dbReference type="PROSITE" id="PS51257">
    <property type="entry name" value="PROKAR_LIPOPROTEIN"/>
    <property type="match status" value="1"/>
</dbReference>
<sequence>MEKVTVLIVGAGPAGLATSACLNLLSIPNIVLEREDTYASLWKKRAYDRLKLHLAKQYCQLPQMLFAPDTPTFVPRSSFISYLDNYVSQFNISPRYHRSVESAYFDDKEGGNWSMFTKEMVHLGMYLLENSLPCKLVDYISVMLSKLRYGDLSNYGLERPTEGPFHIKARIGRSPTIDVGTIDKIKRGEIKVLPTITSIKANKIMFANGTIDQFDAIIFATGYKSTVRRWLKGGQDLFNENGMPSRDFPNHWQGENGLYCAGFASRGLHGISMDSQNIAKDINMALNQQKN</sequence>
<protein>
    <recommendedName>
        <fullName evidence="10">Flavin-containing monooxygenase</fullName>
        <ecNumber evidence="10">1.-.-.-</ecNumber>
    </recommendedName>
</protein>
<evidence type="ECO:0000259" key="11">
    <source>
        <dbReference type="Pfam" id="PF01494"/>
    </source>
</evidence>
<evidence type="ECO:0000313" key="13">
    <source>
        <dbReference type="Proteomes" id="UP000467840"/>
    </source>
</evidence>
<comment type="similarity">
    <text evidence="3 10">Belongs to the FMO family.</text>
</comment>
<dbReference type="SUPFAM" id="SSF51905">
    <property type="entry name" value="FAD/NAD(P)-binding domain"/>
    <property type="match status" value="1"/>
</dbReference>
<dbReference type="PRINTS" id="PR00420">
    <property type="entry name" value="RNGMNOXGNASE"/>
</dbReference>
<feature type="domain" description="FAD-binding" evidence="11">
    <location>
        <begin position="3"/>
        <end position="39"/>
    </location>
</feature>
<dbReference type="AlphaFoldDB" id="A0A6A6M3H9"/>
<gene>
    <name evidence="12" type="ORF">GH714_021880</name>
</gene>
<name>A0A6A6M3H9_HEVBR</name>
<evidence type="ECO:0000256" key="3">
    <source>
        <dbReference type="ARBA" id="ARBA00009183"/>
    </source>
</evidence>
<accession>A0A6A6M3H9</accession>
<evidence type="ECO:0000256" key="6">
    <source>
        <dbReference type="ARBA" id="ARBA00022857"/>
    </source>
</evidence>
<dbReference type="Pfam" id="PF00743">
    <property type="entry name" value="FMO-like"/>
    <property type="match status" value="1"/>
</dbReference>
<dbReference type="GO" id="GO:0103075">
    <property type="term" value="F:indole-3-pyruvate monooxygenase activity"/>
    <property type="evidence" value="ECO:0007669"/>
    <property type="project" value="UniProtKB-EC"/>
</dbReference>
<evidence type="ECO:0000256" key="5">
    <source>
        <dbReference type="ARBA" id="ARBA00022827"/>
    </source>
</evidence>
<comment type="catalytic activity">
    <reaction evidence="9">
        <text>indole-3-pyruvate + NADPH + O2 + H(+) = (indol-3-yl)acetate + CO2 + NADP(+) + H2O</text>
        <dbReference type="Rhea" id="RHEA:34331"/>
        <dbReference type="ChEBI" id="CHEBI:15377"/>
        <dbReference type="ChEBI" id="CHEBI:15378"/>
        <dbReference type="ChEBI" id="CHEBI:15379"/>
        <dbReference type="ChEBI" id="CHEBI:16526"/>
        <dbReference type="ChEBI" id="CHEBI:17640"/>
        <dbReference type="ChEBI" id="CHEBI:30854"/>
        <dbReference type="ChEBI" id="CHEBI:57783"/>
        <dbReference type="ChEBI" id="CHEBI:58349"/>
        <dbReference type="EC" id="1.14.13.168"/>
    </reaction>
</comment>
<dbReference type="InterPro" id="IPR002938">
    <property type="entry name" value="FAD-bd"/>
</dbReference>
<comment type="cofactor">
    <cofactor evidence="1 10">
        <name>FAD</name>
        <dbReference type="ChEBI" id="CHEBI:57692"/>
    </cofactor>
</comment>
<keyword evidence="4 10" id="KW-0285">Flavoprotein</keyword>
<keyword evidence="7 10" id="KW-0560">Oxidoreductase</keyword>
<comment type="pathway">
    <text evidence="2">Plant hormone metabolism; auxin biosynthesis.</text>
</comment>
<dbReference type="InterPro" id="IPR020946">
    <property type="entry name" value="Flavin_mOase-like"/>
</dbReference>
<proteinExistence type="inferred from homology"/>